<dbReference type="RefSeq" id="WP_267562506.1">
    <property type="nucleotide sequence ID" value="NZ_JAPNTZ010000003.1"/>
</dbReference>
<name>A0ABT4AWB2_9ACTN</name>
<accession>A0ABT4AWB2</accession>
<reference evidence="2" key="1">
    <citation type="submission" date="2022-11" db="EMBL/GenBank/DDBJ databases">
        <authorList>
            <person name="Somphong A."/>
            <person name="Phongsopitanun W."/>
        </authorList>
    </citation>
    <scope>NUCLEOTIDE SEQUENCE</scope>
    <source>
        <strain evidence="2">Pm04-4</strain>
    </source>
</reference>
<dbReference type="Proteomes" id="UP001151002">
    <property type="component" value="Unassembled WGS sequence"/>
</dbReference>
<feature type="region of interest" description="Disordered" evidence="1">
    <location>
        <begin position="116"/>
        <end position="140"/>
    </location>
</feature>
<evidence type="ECO:0000313" key="3">
    <source>
        <dbReference type="Proteomes" id="UP001151002"/>
    </source>
</evidence>
<evidence type="ECO:0000256" key="1">
    <source>
        <dbReference type="SAM" id="MobiDB-lite"/>
    </source>
</evidence>
<proteinExistence type="predicted"/>
<keyword evidence="3" id="KW-1185">Reference proteome</keyword>
<gene>
    <name evidence="2" type="ORF">OWR29_10880</name>
</gene>
<sequence length="140" mass="15658">MPNPPRRRKLPLNPIQPVTERLHRRPQPFVGQIGKHRLPPPNGTHTAEASPISRLQVVPLPPTGNGLNKLIKVKVREVGGGGRFIGQPSTVIARDHIQTAKICRSLRKLTHPKIVCDRQPRHPNTPPDRRRDRPPYAALG</sequence>
<evidence type="ECO:0000313" key="2">
    <source>
        <dbReference type="EMBL" id="MCY1138502.1"/>
    </source>
</evidence>
<organism evidence="2 3">
    <name type="scientific">Paractinoplanes pyxinae</name>
    <dbReference type="NCBI Taxonomy" id="2997416"/>
    <lineage>
        <taxon>Bacteria</taxon>
        <taxon>Bacillati</taxon>
        <taxon>Actinomycetota</taxon>
        <taxon>Actinomycetes</taxon>
        <taxon>Micromonosporales</taxon>
        <taxon>Micromonosporaceae</taxon>
        <taxon>Paractinoplanes</taxon>
    </lineage>
</organism>
<dbReference type="EMBL" id="JAPNTZ010000003">
    <property type="protein sequence ID" value="MCY1138502.1"/>
    <property type="molecule type" value="Genomic_DNA"/>
</dbReference>
<evidence type="ECO:0008006" key="4">
    <source>
        <dbReference type="Google" id="ProtNLM"/>
    </source>
</evidence>
<protein>
    <recommendedName>
        <fullName evidence="4">Ribosomal protein S12</fullName>
    </recommendedName>
</protein>
<comment type="caution">
    <text evidence="2">The sequence shown here is derived from an EMBL/GenBank/DDBJ whole genome shotgun (WGS) entry which is preliminary data.</text>
</comment>